<reference evidence="4" key="1">
    <citation type="submission" date="2025-08" db="UniProtKB">
        <authorList>
            <consortium name="RefSeq"/>
        </authorList>
    </citation>
    <scope>IDENTIFICATION</scope>
</reference>
<keyword evidence="3" id="KW-1185">Reference proteome</keyword>
<dbReference type="Proteomes" id="UP000189705">
    <property type="component" value="Unplaced"/>
</dbReference>
<feature type="transmembrane region" description="Helical" evidence="2">
    <location>
        <begin position="109"/>
        <end position="133"/>
    </location>
</feature>
<name>A0A3Q0GKB0_ALLSI</name>
<proteinExistence type="predicted"/>
<keyword evidence="2" id="KW-0472">Membrane</keyword>
<protein>
    <submittedName>
        <fullName evidence="4">Leucine-rich single-pass membrane protein 2 isoform X1</fullName>
    </submittedName>
</protein>
<feature type="region of interest" description="Disordered" evidence="1">
    <location>
        <begin position="49"/>
        <end position="75"/>
    </location>
</feature>
<keyword evidence="2" id="KW-1133">Transmembrane helix</keyword>
<sequence length="176" mass="18930">MTREAGEADGVATAAASLNGEPLSLSGNDLADIDLHPVESISDLYWASGGQESHKGTEGNDPSRSNAPPALHAHPARHITPHHGLLPMLRPVRPDPVCPCFGPICCRRALFTFLGMLVMASLILATLAVYLSVLQSESLRVLSQWLTSQEQSVRQMRATSLQLWSRLNATEPGAQT</sequence>
<organism evidence="3 4">
    <name type="scientific">Alligator sinensis</name>
    <name type="common">Chinese alligator</name>
    <dbReference type="NCBI Taxonomy" id="38654"/>
    <lineage>
        <taxon>Eukaryota</taxon>
        <taxon>Metazoa</taxon>
        <taxon>Chordata</taxon>
        <taxon>Craniata</taxon>
        <taxon>Vertebrata</taxon>
        <taxon>Euteleostomi</taxon>
        <taxon>Archelosauria</taxon>
        <taxon>Archosauria</taxon>
        <taxon>Crocodylia</taxon>
        <taxon>Alligatoridae</taxon>
        <taxon>Alligatorinae</taxon>
        <taxon>Alligator</taxon>
    </lineage>
</organism>
<dbReference type="AlphaFoldDB" id="A0A3Q0GKB0"/>
<dbReference type="Pfam" id="PF15833">
    <property type="entry name" value="DUF4714"/>
    <property type="match status" value="1"/>
</dbReference>
<evidence type="ECO:0000256" key="2">
    <source>
        <dbReference type="SAM" id="Phobius"/>
    </source>
</evidence>
<dbReference type="GeneID" id="102378370"/>
<dbReference type="InParanoid" id="A0A3Q0GKB0"/>
<evidence type="ECO:0000313" key="4">
    <source>
        <dbReference type="RefSeq" id="XP_025060146.1"/>
    </source>
</evidence>
<evidence type="ECO:0000256" key="1">
    <source>
        <dbReference type="SAM" id="MobiDB-lite"/>
    </source>
</evidence>
<dbReference type="InterPro" id="IPR031674">
    <property type="entry name" value="DUF4714"/>
</dbReference>
<accession>A0A3Q0GKB0</accession>
<evidence type="ECO:0000313" key="3">
    <source>
        <dbReference type="Proteomes" id="UP000189705"/>
    </source>
</evidence>
<dbReference type="RefSeq" id="XP_025060146.1">
    <property type="nucleotide sequence ID" value="XM_025204361.1"/>
</dbReference>
<keyword evidence="2" id="KW-0812">Transmembrane</keyword>
<gene>
    <name evidence="4" type="primary">LSMEM2</name>
</gene>
<dbReference type="PANTHER" id="PTHR37333:SF1">
    <property type="entry name" value="LEUCINE-RICH SINGLE-PASS MEMBRANE PROTEIN 2"/>
    <property type="match status" value="1"/>
</dbReference>
<dbReference type="CTD" id="132228"/>
<dbReference type="PANTHER" id="PTHR37333">
    <property type="entry name" value="LEUCINE-RICH SINGLE-PASS MEMBRANE PROTEIN 2"/>
    <property type="match status" value="1"/>
</dbReference>